<evidence type="ECO:0000313" key="1">
    <source>
        <dbReference type="EMBL" id="GBM29008.1"/>
    </source>
</evidence>
<evidence type="ECO:0000313" key="2">
    <source>
        <dbReference type="Proteomes" id="UP000499080"/>
    </source>
</evidence>
<name>A0A4Y2ELH2_ARAVE</name>
<feature type="non-terminal residue" evidence="1">
    <location>
        <position position="32"/>
    </location>
</feature>
<proteinExistence type="predicted"/>
<protein>
    <submittedName>
        <fullName evidence="1">Uncharacterized protein</fullName>
    </submittedName>
</protein>
<dbReference type="EMBL" id="BGPR01170489">
    <property type="protein sequence ID" value="GBM29008.1"/>
    <property type="molecule type" value="Genomic_DNA"/>
</dbReference>
<sequence length="32" mass="3841">MKKEEYDEWMSLDEDIPVPDILTDMEICQARP</sequence>
<dbReference type="AlphaFoldDB" id="A0A4Y2ELH2"/>
<gene>
    <name evidence="1" type="ORF">AVEN_114018_1</name>
</gene>
<organism evidence="1 2">
    <name type="scientific">Araneus ventricosus</name>
    <name type="common">Orbweaver spider</name>
    <name type="synonym">Epeira ventricosa</name>
    <dbReference type="NCBI Taxonomy" id="182803"/>
    <lineage>
        <taxon>Eukaryota</taxon>
        <taxon>Metazoa</taxon>
        <taxon>Ecdysozoa</taxon>
        <taxon>Arthropoda</taxon>
        <taxon>Chelicerata</taxon>
        <taxon>Arachnida</taxon>
        <taxon>Araneae</taxon>
        <taxon>Araneomorphae</taxon>
        <taxon>Entelegynae</taxon>
        <taxon>Araneoidea</taxon>
        <taxon>Araneidae</taxon>
        <taxon>Araneus</taxon>
    </lineage>
</organism>
<dbReference type="Proteomes" id="UP000499080">
    <property type="component" value="Unassembled WGS sequence"/>
</dbReference>
<comment type="caution">
    <text evidence="1">The sequence shown here is derived from an EMBL/GenBank/DDBJ whole genome shotgun (WGS) entry which is preliminary data.</text>
</comment>
<reference evidence="1 2" key="1">
    <citation type="journal article" date="2019" name="Sci. Rep.">
        <title>Orb-weaving spider Araneus ventricosus genome elucidates the spidroin gene catalogue.</title>
        <authorList>
            <person name="Kono N."/>
            <person name="Nakamura H."/>
            <person name="Ohtoshi R."/>
            <person name="Moran D.A.P."/>
            <person name="Shinohara A."/>
            <person name="Yoshida Y."/>
            <person name="Fujiwara M."/>
            <person name="Mori M."/>
            <person name="Tomita M."/>
            <person name="Arakawa K."/>
        </authorList>
    </citation>
    <scope>NUCLEOTIDE SEQUENCE [LARGE SCALE GENOMIC DNA]</scope>
</reference>
<keyword evidence="2" id="KW-1185">Reference proteome</keyword>
<accession>A0A4Y2ELH2</accession>